<sequence>MKKSRWILSLLMAGSLWIEPVFAETMQGKDNWAVSFTKDEKMASNFSTASIDDVLYEMQPGDNAVIHVAIRNENKETTDWYMSNDVLRSLEDTVDVASGGAYTYRLTYTGANGREQVLFDSQSVGGEGENKAGVGLNAATDALDEYFFLDTLKQNQRGTVDLEVALDGETQGNNYQSTLADLEMRFAVELNDARPSSSTGRTTRSVDTSAYAAKVPWLVLSGASGVILLCLALFGWKKNREAK</sequence>
<reference evidence="1" key="1">
    <citation type="submission" date="2019-04" db="EMBL/GenBank/DDBJ databases">
        <title>Microbes associate with the intestines of laboratory mice.</title>
        <authorList>
            <person name="Navarre W."/>
            <person name="Wong E."/>
            <person name="Huang K."/>
            <person name="Tropini C."/>
            <person name="Ng K."/>
            <person name="Yu B."/>
        </authorList>
    </citation>
    <scope>NUCLEOTIDE SEQUENCE</scope>
    <source>
        <strain evidence="1">NM09_H32</strain>
    </source>
</reference>
<dbReference type="Proteomes" id="UP000308836">
    <property type="component" value="Unassembled WGS sequence"/>
</dbReference>
<dbReference type="EMBL" id="SRYG01000001">
    <property type="protein sequence ID" value="TGY67317.1"/>
    <property type="molecule type" value="Genomic_DNA"/>
</dbReference>
<gene>
    <name evidence="1" type="ORF">E5336_00645</name>
</gene>
<organism evidence="1 2">
    <name type="scientific">Dubosiella muris</name>
    <dbReference type="NCBI Taxonomy" id="3038133"/>
    <lineage>
        <taxon>Bacteria</taxon>
        <taxon>Bacillati</taxon>
        <taxon>Bacillota</taxon>
        <taxon>Erysipelotrichia</taxon>
        <taxon>Erysipelotrichales</taxon>
        <taxon>Erysipelotrichaceae</taxon>
        <taxon>Dubosiella</taxon>
    </lineage>
</organism>
<evidence type="ECO:0000313" key="1">
    <source>
        <dbReference type="EMBL" id="TGY67317.1"/>
    </source>
</evidence>
<name>A0AC61RA81_9FIRM</name>
<proteinExistence type="predicted"/>
<evidence type="ECO:0000313" key="2">
    <source>
        <dbReference type="Proteomes" id="UP000308836"/>
    </source>
</evidence>
<keyword evidence="2" id="KW-1185">Reference proteome</keyword>
<accession>A0AC61RA81</accession>
<comment type="caution">
    <text evidence="1">The sequence shown here is derived from an EMBL/GenBank/DDBJ whole genome shotgun (WGS) entry which is preliminary data.</text>
</comment>
<protein>
    <submittedName>
        <fullName evidence="1">Uncharacterized protein</fullName>
    </submittedName>
</protein>